<keyword evidence="3" id="KW-1185">Reference proteome</keyword>
<dbReference type="EMBL" id="UZAK01032494">
    <property type="protein sequence ID" value="VDP28026.1"/>
    <property type="molecule type" value="Genomic_DNA"/>
</dbReference>
<gene>
    <name evidence="2" type="ORF">SCUD_LOCUS7847</name>
</gene>
<sequence length="97" mass="11036">MGQMRENRLQRGLSEIKAQEKNFSVPCPPIVNQQETPRKPGHKARSVPSRKNKNLIIQVIDDHPRSHSVCGTTVVATTTKVDEWVQIDSRKQHNVTK</sequence>
<feature type="compositionally biased region" description="Basic residues" evidence="1">
    <location>
        <begin position="39"/>
        <end position="52"/>
    </location>
</feature>
<dbReference type="Proteomes" id="UP000279833">
    <property type="component" value="Unassembled WGS sequence"/>
</dbReference>
<feature type="region of interest" description="Disordered" evidence="1">
    <location>
        <begin position="24"/>
        <end position="52"/>
    </location>
</feature>
<name>A0A183JYP1_9TREM</name>
<reference evidence="4" key="1">
    <citation type="submission" date="2016-06" db="UniProtKB">
        <authorList>
            <consortium name="WormBaseParasite"/>
        </authorList>
    </citation>
    <scope>IDENTIFICATION</scope>
</reference>
<dbReference type="AlphaFoldDB" id="A0A183JYP1"/>
<evidence type="ECO:0000313" key="4">
    <source>
        <dbReference type="WBParaSite" id="SCUD_0000784701-mRNA-1"/>
    </source>
</evidence>
<accession>A0A183JYP1</accession>
<organism evidence="4">
    <name type="scientific">Schistosoma curassoni</name>
    <dbReference type="NCBI Taxonomy" id="6186"/>
    <lineage>
        <taxon>Eukaryota</taxon>
        <taxon>Metazoa</taxon>
        <taxon>Spiralia</taxon>
        <taxon>Lophotrochozoa</taxon>
        <taxon>Platyhelminthes</taxon>
        <taxon>Trematoda</taxon>
        <taxon>Digenea</taxon>
        <taxon>Strigeidida</taxon>
        <taxon>Schistosomatoidea</taxon>
        <taxon>Schistosomatidae</taxon>
        <taxon>Schistosoma</taxon>
    </lineage>
</organism>
<proteinExistence type="predicted"/>
<evidence type="ECO:0000313" key="3">
    <source>
        <dbReference type="Proteomes" id="UP000279833"/>
    </source>
</evidence>
<reference evidence="2 3" key="2">
    <citation type="submission" date="2018-11" db="EMBL/GenBank/DDBJ databases">
        <authorList>
            <consortium name="Pathogen Informatics"/>
        </authorList>
    </citation>
    <scope>NUCLEOTIDE SEQUENCE [LARGE SCALE GENOMIC DNA]</scope>
    <source>
        <strain evidence="2">Dakar</strain>
        <strain evidence="3">Dakar, Senegal</strain>
    </source>
</reference>
<evidence type="ECO:0000256" key="1">
    <source>
        <dbReference type="SAM" id="MobiDB-lite"/>
    </source>
</evidence>
<evidence type="ECO:0000313" key="2">
    <source>
        <dbReference type="EMBL" id="VDP28026.1"/>
    </source>
</evidence>
<protein>
    <submittedName>
        <fullName evidence="2 4">Uncharacterized protein</fullName>
    </submittedName>
</protein>
<dbReference type="WBParaSite" id="SCUD_0000784701-mRNA-1">
    <property type="protein sequence ID" value="SCUD_0000784701-mRNA-1"/>
    <property type="gene ID" value="SCUD_0000784701"/>
</dbReference>